<name>A0A9X2EMF2_9GAMM</name>
<dbReference type="AlphaFoldDB" id="A0A9X2EMF2"/>
<evidence type="ECO:0000256" key="2">
    <source>
        <dbReference type="ARBA" id="ARBA00004196"/>
    </source>
</evidence>
<dbReference type="InterPro" id="IPR012286">
    <property type="entry name" value="Tetrahaem_cytochrome"/>
</dbReference>
<proteinExistence type="predicted"/>
<sequence length="450" mass="50049">MKSYQFKFWHYGLLLTLVIGSAVAYNLNIDDKSLFISGDATHGHHQIELACTSCHTDGFSGEEAVQQACLNCHAEELELVDDSHPRKKFLDPRNASLLETLDARLCVSCHTEHKPQITREMGVTLAGDFCFHCHSDIAEERSSHKDLGFETCASAGCHNYHDNGSLYEDFLIAHADQPDHLETAKLPARTAVQSWLNEHPQKVPLQISQADIDSGDHGMEITAAWAQSVHAQTDVNCSSCHEENQIQFSSLEIVEQCTDCHSEQKKTFTEGKHGMRLSDKLAEEFIQQVGVISPQQARLPMSTNATDELSCISCHGPHQVDMQFAAVEACLGCHNDEHSLAYKESPHFNTWTANPGDGVSCASCHLPRETHGDQIVANHNQNHNLRPNEKMLPVCLSCHGAEFSLAALADKSLITSNFKHKPAEKHQTFDLIRERIARISKSKNKQTKSQ</sequence>
<keyword evidence="11" id="KW-1185">Reference proteome</keyword>
<dbReference type="InterPro" id="IPR036280">
    <property type="entry name" value="Multihaem_cyt_sf"/>
</dbReference>
<keyword evidence="6" id="KW-0732">Signal</keyword>
<feature type="domain" description="Tetrahaem cytochrome" evidence="9">
    <location>
        <begin position="306"/>
        <end position="367"/>
    </location>
</feature>
<keyword evidence="4" id="KW-0349">Heme</keyword>
<keyword evidence="8" id="KW-0408">Iron</keyword>
<comment type="caution">
    <text evidence="10">The sequence shown here is derived from an EMBL/GenBank/DDBJ whole genome shotgun (WGS) entry which is preliminary data.</text>
</comment>
<dbReference type="GO" id="GO:0046872">
    <property type="term" value="F:metal ion binding"/>
    <property type="evidence" value="ECO:0007669"/>
    <property type="project" value="UniProtKB-KW"/>
</dbReference>
<dbReference type="InterPro" id="IPR051829">
    <property type="entry name" value="Multiheme_Cytochr_ET"/>
</dbReference>
<comment type="subcellular location">
    <subcellularLocation>
        <location evidence="2">Cell envelope</location>
    </subcellularLocation>
</comment>
<protein>
    <submittedName>
        <fullName evidence="10">Cytochrome c3 family protein</fullName>
    </submittedName>
</protein>
<keyword evidence="3" id="KW-0813">Transport</keyword>
<keyword evidence="7" id="KW-0249">Electron transport</keyword>
<evidence type="ECO:0000313" key="10">
    <source>
        <dbReference type="EMBL" id="MCO1334391.1"/>
    </source>
</evidence>
<evidence type="ECO:0000256" key="6">
    <source>
        <dbReference type="ARBA" id="ARBA00022729"/>
    </source>
</evidence>
<dbReference type="Proteomes" id="UP001139028">
    <property type="component" value="Unassembled WGS sequence"/>
</dbReference>
<evidence type="ECO:0000256" key="7">
    <source>
        <dbReference type="ARBA" id="ARBA00022982"/>
    </source>
</evidence>
<evidence type="ECO:0000256" key="3">
    <source>
        <dbReference type="ARBA" id="ARBA00022448"/>
    </source>
</evidence>
<dbReference type="Gene3D" id="3.90.10.10">
    <property type="entry name" value="Cytochrome C3"/>
    <property type="match status" value="2"/>
</dbReference>
<accession>A0A9X2EMF2</accession>
<gene>
    <name evidence="10" type="ORF">MO867_08560</name>
</gene>
<evidence type="ECO:0000256" key="8">
    <source>
        <dbReference type="ARBA" id="ARBA00023004"/>
    </source>
</evidence>
<dbReference type="GO" id="GO:0030313">
    <property type="term" value="C:cell envelope"/>
    <property type="evidence" value="ECO:0007669"/>
    <property type="project" value="UniProtKB-SubCell"/>
</dbReference>
<keyword evidence="5" id="KW-0479">Metal-binding</keyword>
<feature type="domain" description="Tetrahaem cytochrome" evidence="9">
    <location>
        <begin position="44"/>
        <end position="135"/>
    </location>
</feature>
<evidence type="ECO:0000259" key="9">
    <source>
        <dbReference type="Pfam" id="PF14537"/>
    </source>
</evidence>
<dbReference type="SUPFAM" id="SSF48695">
    <property type="entry name" value="Multiheme cytochromes"/>
    <property type="match status" value="1"/>
</dbReference>
<evidence type="ECO:0000256" key="1">
    <source>
        <dbReference type="ARBA" id="ARBA00001926"/>
    </source>
</evidence>
<dbReference type="Pfam" id="PF14537">
    <property type="entry name" value="Cytochrom_c3_2"/>
    <property type="match status" value="2"/>
</dbReference>
<evidence type="ECO:0000313" key="11">
    <source>
        <dbReference type="Proteomes" id="UP001139028"/>
    </source>
</evidence>
<reference evidence="10" key="1">
    <citation type="journal article" date="2022" name="Arch. Microbiol.">
        <title>Microbulbifer okhotskensis sp. nov., isolated from a deep bottom sediment of the Okhotsk Sea.</title>
        <authorList>
            <person name="Romanenko L."/>
            <person name="Kurilenko V."/>
            <person name="Otstavnykh N."/>
            <person name="Velansky P."/>
            <person name="Isaeva M."/>
            <person name="Mikhailov V."/>
        </authorList>
    </citation>
    <scope>NUCLEOTIDE SEQUENCE</scope>
    <source>
        <strain evidence="10">OS29</strain>
    </source>
</reference>
<dbReference type="PANTHER" id="PTHR35038">
    <property type="entry name" value="DISSIMILATORY SULFITE REDUCTASE SIRA"/>
    <property type="match status" value="1"/>
</dbReference>
<evidence type="ECO:0000256" key="4">
    <source>
        <dbReference type="ARBA" id="ARBA00022617"/>
    </source>
</evidence>
<comment type="cofactor">
    <cofactor evidence="1">
        <name>heme c</name>
        <dbReference type="ChEBI" id="CHEBI:61717"/>
    </cofactor>
</comment>
<dbReference type="RefSeq" id="WP_252465932.1">
    <property type="nucleotide sequence ID" value="NZ_JALBWM010000026.1"/>
</dbReference>
<dbReference type="EMBL" id="JALBWM010000026">
    <property type="protein sequence ID" value="MCO1334391.1"/>
    <property type="molecule type" value="Genomic_DNA"/>
</dbReference>
<dbReference type="Gene3D" id="1.10.1130.10">
    <property type="entry name" value="Flavocytochrome C3, Chain A"/>
    <property type="match status" value="1"/>
</dbReference>
<organism evidence="10 11">
    <name type="scientific">Microbulbifer okhotskensis</name>
    <dbReference type="NCBI Taxonomy" id="2926617"/>
    <lineage>
        <taxon>Bacteria</taxon>
        <taxon>Pseudomonadati</taxon>
        <taxon>Pseudomonadota</taxon>
        <taxon>Gammaproteobacteria</taxon>
        <taxon>Cellvibrionales</taxon>
        <taxon>Microbulbiferaceae</taxon>
        <taxon>Microbulbifer</taxon>
    </lineage>
</organism>
<evidence type="ECO:0000256" key="5">
    <source>
        <dbReference type="ARBA" id="ARBA00022723"/>
    </source>
</evidence>